<gene>
    <name evidence="6" type="ORF">FOB48_02670</name>
</gene>
<dbReference type="InterPro" id="IPR028082">
    <property type="entry name" value="Peripla_BP_I"/>
</dbReference>
<reference evidence="6 7" key="1">
    <citation type="submission" date="2019-09" db="EMBL/GenBank/DDBJ databases">
        <title>FDA dAtabase for Regulatory Grade micrObial Sequences (FDA-ARGOS): Supporting development and validation of Infectious Disease Dx tests.</title>
        <authorList>
            <person name="Sciortino C."/>
            <person name="Tallon L."/>
            <person name="Sadzewicz L."/>
            <person name="Vavikolanu K."/>
            <person name="Mehta A."/>
            <person name="Aluvathingal J."/>
            <person name="Nadendla S."/>
            <person name="Nandy P."/>
            <person name="Geyer C."/>
            <person name="Yan Y."/>
            <person name="Sichtig H."/>
        </authorList>
    </citation>
    <scope>NUCLEOTIDE SEQUENCE [LARGE SCALE GENOMIC DNA]</scope>
    <source>
        <strain evidence="6 7">FDAARGOS_640</strain>
    </source>
</reference>
<dbReference type="SUPFAM" id="SSF47413">
    <property type="entry name" value="lambda repressor-like DNA-binding domains"/>
    <property type="match status" value="1"/>
</dbReference>
<keyword evidence="1" id="KW-0678">Repressor</keyword>
<evidence type="ECO:0000313" key="7">
    <source>
        <dbReference type="Proteomes" id="UP000323865"/>
    </source>
</evidence>
<evidence type="ECO:0000256" key="3">
    <source>
        <dbReference type="ARBA" id="ARBA00023125"/>
    </source>
</evidence>
<dbReference type="Gene3D" id="1.10.260.40">
    <property type="entry name" value="lambda repressor-like DNA-binding domains"/>
    <property type="match status" value="1"/>
</dbReference>
<dbReference type="Proteomes" id="UP000323865">
    <property type="component" value="Chromosome"/>
</dbReference>
<evidence type="ECO:0000256" key="1">
    <source>
        <dbReference type="ARBA" id="ARBA00022491"/>
    </source>
</evidence>
<evidence type="ECO:0000313" key="6">
    <source>
        <dbReference type="EMBL" id="QEU11307.1"/>
    </source>
</evidence>
<proteinExistence type="predicted"/>
<evidence type="ECO:0000256" key="2">
    <source>
        <dbReference type="ARBA" id="ARBA00023015"/>
    </source>
</evidence>
<dbReference type="SMART" id="SM00354">
    <property type="entry name" value="HTH_LACI"/>
    <property type="match status" value="1"/>
</dbReference>
<dbReference type="InterPro" id="IPR046335">
    <property type="entry name" value="LacI/GalR-like_sensor"/>
</dbReference>
<feature type="domain" description="HTH lacI-type" evidence="5">
    <location>
        <begin position="99"/>
        <end position="155"/>
    </location>
</feature>
<dbReference type="Gene3D" id="3.40.50.2300">
    <property type="match status" value="2"/>
</dbReference>
<dbReference type="Pfam" id="PF13377">
    <property type="entry name" value="Peripla_BP_3"/>
    <property type="match status" value="1"/>
</dbReference>
<keyword evidence="3" id="KW-0238">DNA-binding</keyword>
<dbReference type="PANTHER" id="PTHR30146">
    <property type="entry name" value="LACI-RELATED TRANSCRIPTIONAL REPRESSOR"/>
    <property type="match status" value="1"/>
</dbReference>
<dbReference type="CDD" id="cd01392">
    <property type="entry name" value="HTH_LacI"/>
    <property type="match status" value="1"/>
</dbReference>
<evidence type="ECO:0000259" key="5">
    <source>
        <dbReference type="PROSITE" id="PS50932"/>
    </source>
</evidence>
<dbReference type="EMBL" id="CP044108">
    <property type="protein sequence ID" value="QEU11307.1"/>
    <property type="molecule type" value="Genomic_DNA"/>
</dbReference>
<sequence>MENAARTARKQNLAALASRWDRPATCHGVLLRDRSDSAADRCCRTTASILAVLRRHQAPEGVHNKNLQIRRCVNRLTSLTSRVNRLSHGNGAKEVAAMVRMRDIAGTLGVSVSTVSLALNRKDQGRVNPELAERIRATAMDMGYTPNLHAIGLKLNKSHAIALISHTSADDFFLPGLVLGAQSAATEAGYILVTIPVLEGPNAEQEAIRTALQRDVDGIIFAADYFRRRQIPEVPQGVPFVFLDCVSSGLSPLVTEVIADEVQGAFDATKHLIEAGHSRIGYIGIDEEKYIARHLREEGYRKAMQEFFGDESSALVVNAHDPSLSAGEKAAKDLLDASAEERPTALFCFSDRTAFGVARAVQAMGLSIPNDLSIVGFDNVQYTSEFFEPRLTTVELPHPRMSAEAVRQLVQLIDNGPTDPSRIKVSCPLIPRNSVSTTAE</sequence>
<protein>
    <submittedName>
        <fullName evidence="6">LacI family transcriptional regulator</fullName>
    </submittedName>
</protein>
<evidence type="ECO:0000256" key="4">
    <source>
        <dbReference type="ARBA" id="ARBA00023163"/>
    </source>
</evidence>
<keyword evidence="2" id="KW-0805">Transcription regulation</keyword>
<name>A0ABX6A3C9_9MICO</name>
<organism evidence="6 7">
    <name type="scientific">Dermabacter vaginalis</name>
    <dbReference type="NCBI Taxonomy" id="1630135"/>
    <lineage>
        <taxon>Bacteria</taxon>
        <taxon>Bacillati</taxon>
        <taxon>Actinomycetota</taxon>
        <taxon>Actinomycetes</taxon>
        <taxon>Micrococcales</taxon>
        <taxon>Dermabacteraceae</taxon>
        <taxon>Dermabacter</taxon>
    </lineage>
</organism>
<accession>A0ABX6A3C9</accession>
<dbReference type="SUPFAM" id="SSF53822">
    <property type="entry name" value="Periplasmic binding protein-like I"/>
    <property type="match status" value="1"/>
</dbReference>
<dbReference type="Pfam" id="PF00356">
    <property type="entry name" value="LacI"/>
    <property type="match status" value="1"/>
</dbReference>
<keyword evidence="7" id="KW-1185">Reference proteome</keyword>
<dbReference type="InterPro" id="IPR010982">
    <property type="entry name" value="Lambda_DNA-bd_dom_sf"/>
</dbReference>
<dbReference type="InterPro" id="IPR000843">
    <property type="entry name" value="HTH_LacI"/>
</dbReference>
<dbReference type="PROSITE" id="PS50932">
    <property type="entry name" value="HTH_LACI_2"/>
    <property type="match status" value="1"/>
</dbReference>
<keyword evidence="4" id="KW-0804">Transcription</keyword>
<dbReference type="PANTHER" id="PTHR30146:SF148">
    <property type="entry name" value="HTH-TYPE TRANSCRIPTIONAL REPRESSOR PURR-RELATED"/>
    <property type="match status" value="1"/>
</dbReference>
<dbReference type="CDD" id="cd06288">
    <property type="entry name" value="PBP1_sucrose_transcription_regulator"/>
    <property type="match status" value="1"/>
</dbReference>